<comment type="caution">
    <text evidence="3">The sequence shown here is derived from an EMBL/GenBank/DDBJ whole genome shotgun (WGS) entry which is preliminary data.</text>
</comment>
<name>A0A7J7GLX6_CAMSI</name>
<proteinExistence type="predicted"/>
<evidence type="ECO:0000313" key="3">
    <source>
        <dbReference type="EMBL" id="KAF5941822.1"/>
    </source>
</evidence>
<dbReference type="InterPro" id="IPR046796">
    <property type="entry name" value="Transposase_32_dom"/>
</dbReference>
<feature type="domain" description="Putative plant transposon protein" evidence="2">
    <location>
        <begin position="53"/>
        <end position="234"/>
    </location>
</feature>
<dbReference type="Proteomes" id="UP000593564">
    <property type="component" value="Unassembled WGS sequence"/>
</dbReference>
<evidence type="ECO:0000313" key="4">
    <source>
        <dbReference type="Proteomes" id="UP000593564"/>
    </source>
</evidence>
<feature type="region of interest" description="Disordered" evidence="1">
    <location>
        <begin position="244"/>
        <end position="273"/>
    </location>
</feature>
<reference evidence="4" key="1">
    <citation type="journal article" date="2020" name="Nat. Commun.">
        <title>Genome assembly of wild tea tree DASZ reveals pedigree and selection history of tea varieties.</title>
        <authorList>
            <person name="Zhang W."/>
            <person name="Zhang Y."/>
            <person name="Qiu H."/>
            <person name="Guo Y."/>
            <person name="Wan H."/>
            <person name="Zhang X."/>
            <person name="Scossa F."/>
            <person name="Alseekh S."/>
            <person name="Zhang Q."/>
            <person name="Wang P."/>
            <person name="Xu L."/>
            <person name="Schmidt M.H."/>
            <person name="Jia X."/>
            <person name="Li D."/>
            <person name="Zhu A."/>
            <person name="Guo F."/>
            <person name="Chen W."/>
            <person name="Ni D."/>
            <person name="Usadel B."/>
            <person name="Fernie A.R."/>
            <person name="Wen W."/>
        </authorList>
    </citation>
    <scope>NUCLEOTIDE SEQUENCE [LARGE SCALE GENOMIC DNA]</scope>
    <source>
        <strain evidence="4">cv. G240</strain>
    </source>
</reference>
<feature type="compositionally biased region" description="Polar residues" evidence="1">
    <location>
        <begin position="319"/>
        <end position="333"/>
    </location>
</feature>
<gene>
    <name evidence="3" type="ORF">HYC85_019464</name>
</gene>
<keyword evidence="4" id="KW-1185">Reference proteome</keyword>
<sequence length="347" mass="39471">MPRKKTTKKPSKGKAEAPHVDLGIFAKRAITVERAVKLKELTHTDIPAIVGHLHIQNLIEREGKANVNLVREFFGSIQKPTDTENLILKTKLRGKDVVFSADCISKFLDIQRPTHDDKTQYPYLPGVDLPNEAQIVDDLYIEGVIPQDKYHVKFLKPDVAVLHLILWYNLDPRGVKSTFDHERALMLYAVHNFSPLDVPKIIWQVVDSVAKANNPHAALPFGLLVTDMLLELCVPTRPDDEWKGQMSHIGRGTYGKTQGQSRKHRERQDPTSLESISTRLYEAVSMLNRMELQHKKDMRKVKLELKKMRKAFCGEDFENSTSSNDSEQESNGSNHDDSQQMDTDNDG</sequence>
<protein>
    <recommendedName>
        <fullName evidence="2">Putative plant transposon protein domain-containing protein</fullName>
    </recommendedName>
</protein>
<dbReference type="AlphaFoldDB" id="A0A7J7GLX6"/>
<dbReference type="EMBL" id="JACBKZ010000009">
    <property type="protein sequence ID" value="KAF5941822.1"/>
    <property type="molecule type" value="Genomic_DNA"/>
</dbReference>
<evidence type="ECO:0000259" key="2">
    <source>
        <dbReference type="Pfam" id="PF20167"/>
    </source>
</evidence>
<organism evidence="3 4">
    <name type="scientific">Camellia sinensis</name>
    <name type="common">Tea plant</name>
    <name type="synonym">Thea sinensis</name>
    <dbReference type="NCBI Taxonomy" id="4442"/>
    <lineage>
        <taxon>Eukaryota</taxon>
        <taxon>Viridiplantae</taxon>
        <taxon>Streptophyta</taxon>
        <taxon>Embryophyta</taxon>
        <taxon>Tracheophyta</taxon>
        <taxon>Spermatophyta</taxon>
        <taxon>Magnoliopsida</taxon>
        <taxon>eudicotyledons</taxon>
        <taxon>Gunneridae</taxon>
        <taxon>Pentapetalae</taxon>
        <taxon>asterids</taxon>
        <taxon>Ericales</taxon>
        <taxon>Theaceae</taxon>
        <taxon>Camellia</taxon>
    </lineage>
</organism>
<accession>A0A7J7GLX6</accession>
<reference evidence="3 4" key="2">
    <citation type="submission" date="2020-07" db="EMBL/GenBank/DDBJ databases">
        <title>Genome assembly of wild tea tree DASZ reveals pedigree and selection history of tea varieties.</title>
        <authorList>
            <person name="Zhang W."/>
        </authorList>
    </citation>
    <scope>NUCLEOTIDE SEQUENCE [LARGE SCALE GENOMIC DNA]</scope>
    <source>
        <strain evidence="4">cv. G240</strain>
        <tissue evidence="3">Leaf</tissue>
    </source>
</reference>
<evidence type="ECO:0000256" key="1">
    <source>
        <dbReference type="SAM" id="MobiDB-lite"/>
    </source>
</evidence>
<dbReference type="Pfam" id="PF20167">
    <property type="entry name" value="Transposase_32"/>
    <property type="match status" value="1"/>
</dbReference>
<feature type="region of interest" description="Disordered" evidence="1">
    <location>
        <begin position="313"/>
        <end position="347"/>
    </location>
</feature>